<dbReference type="Proteomes" id="UP000176504">
    <property type="component" value="Unassembled WGS sequence"/>
</dbReference>
<dbReference type="SMART" id="SM00257">
    <property type="entry name" value="LysM"/>
    <property type="match status" value="2"/>
</dbReference>
<dbReference type="CDD" id="cd12797">
    <property type="entry name" value="M23_peptidase"/>
    <property type="match status" value="1"/>
</dbReference>
<sequence>MFKFNFKRFLPPSKPQENAFQLKFSGLRVKDGGVENLKKFFIAVLRYVFGKVRLLGANFFIFLKFCLTSFQGVKNFIIRKLIWSRGRLGRPIANLAILFVAFILFLTGGVFSSTGFVTSATISPDYLVNVDDIIPETTVATTSLPEGRRSEAIIHEVSGGENLSSIGALYKVSTDALEYVNNISDSDFLKVGQKLVIPPVQGVIYKVKSGDTCDSIGKKFDVPSQAVLDFNYLDSCTNLQVGKELVVPDAKIPEPVIILPTVPGGVTYQRFVDTNPRSGWCQWPTSVRIISQYFTYYHDGLDIATPWGSWPPIYACAGGTVTRAGWDPWGLGLHVAIDHGNGYQTVYGHLSRLNVSVGKDVDKGDVVGIMGNTGRSTGPHVHFTIKYKGTPQNPLNYIR</sequence>
<dbReference type="PANTHER" id="PTHR21666">
    <property type="entry name" value="PEPTIDASE-RELATED"/>
    <property type="match status" value="1"/>
</dbReference>
<dbReference type="InterPro" id="IPR011055">
    <property type="entry name" value="Dup_hybrid_motif"/>
</dbReference>
<dbReference type="AlphaFoldDB" id="A0A1F4VFH1"/>
<dbReference type="GO" id="GO:0004222">
    <property type="term" value="F:metalloendopeptidase activity"/>
    <property type="evidence" value="ECO:0007669"/>
    <property type="project" value="TreeGrafter"/>
</dbReference>
<reference evidence="3 4" key="1">
    <citation type="journal article" date="2016" name="Nat. Commun.">
        <title>Thousands of microbial genomes shed light on interconnected biogeochemical processes in an aquifer system.</title>
        <authorList>
            <person name="Anantharaman K."/>
            <person name="Brown C.T."/>
            <person name="Hug L.A."/>
            <person name="Sharon I."/>
            <person name="Castelle C.J."/>
            <person name="Probst A.J."/>
            <person name="Thomas B.C."/>
            <person name="Singh A."/>
            <person name="Wilkins M.J."/>
            <person name="Karaoz U."/>
            <person name="Brodie E.L."/>
            <person name="Williams K.H."/>
            <person name="Hubbard S.S."/>
            <person name="Banfield J.F."/>
        </authorList>
    </citation>
    <scope>NUCLEOTIDE SEQUENCE [LARGE SCALE GENOMIC DNA]</scope>
</reference>
<accession>A0A1F4VFH1</accession>
<evidence type="ECO:0000259" key="2">
    <source>
        <dbReference type="PROSITE" id="PS51782"/>
    </source>
</evidence>
<comment type="caution">
    <text evidence="3">The sequence shown here is derived from an EMBL/GenBank/DDBJ whole genome shotgun (WGS) entry which is preliminary data.</text>
</comment>
<evidence type="ECO:0000313" key="4">
    <source>
        <dbReference type="Proteomes" id="UP000176504"/>
    </source>
</evidence>
<evidence type="ECO:0000313" key="3">
    <source>
        <dbReference type="EMBL" id="OGC55690.1"/>
    </source>
</evidence>
<dbReference type="EMBL" id="MEVI01000001">
    <property type="protein sequence ID" value="OGC55690.1"/>
    <property type="molecule type" value="Genomic_DNA"/>
</dbReference>
<dbReference type="SUPFAM" id="SSF54106">
    <property type="entry name" value="LysM domain"/>
    <property type="match status" value="2"/>
</dbReference>
<organism evidence="3 4">
    <name type="scientific">candidate division WWE3 bacterium RIFCSPLOWO2_01_FULL_41_18</name>
    <dbReference type="NCBI Taxonomy" id="1802625"/>
    <lineage>
        <taxon>Bacteria</taxon>
        <taxon>Katanobacteria</taxon>
    </lineage>
</organism>
<keyword evidence="1" id="KW-0812">Transmembrane</keyword>
<dbReference type="Gene3D" id="3.10.350.10">
    <property type="entry name" value="LysM domain"/>
    <property type="match status" value="2"/>
</dbReference>
<feature type="domain" description="LysM" evidence="2">
    <location>
        <begin position="153"/>
        <end position="197"/>
    </location>
</feature>
<feature type="transmembrane region" description="Helical" evidence="1">
    <location>
        <begin position="91"/>
        <end position="111"/>
    </location>
</feature>
<name>A0A1F4VFH1_UNCKA</name>
<proteinExistence type="predicted"/>
<dbReference type="InterPro" id="IPR018392">
    <property type="entry name" value="LysM"/>
</dbReference>
<dbReference type="CDD" id="cd00118">
    <property type="entry name" value="LysM"/>
    <property type="match status" value="2"/>
</dbReference>
<dbReference type="PANTHER" id="PTHR21666:SF270">
    <property type="entry name" value="MUREIN HYDROLASE ACTIVATOR ENVC"/>
    <property type="match status" value="1"/>
</dbReference>
<keyword evidence="1" id="KW-1133">Transmembrane helix</keyword>
<dbReference type="PROSITE" id="PS51782">
    <property type="entry name" value="LYSM"/>
    <property type="match status" value="2"/>
</dbReference>
<keyword evidence="1" id="KW-0472">Membrane</keyword>
<evidence type="ECO:0000256" key="1">
    <source>
        <dbReference type="SAM" id="Phobius"/>
    </source>
</evidence>
<dbReference type="InterPro" id="IPR016047">
    <property type="entry name" value="M23ase_b-sheet_dom"/>
</dbReference>
<dbReference type="SUPFAM" id="SSF51261">
    <property type="entry name" value="Duplicated hybrid motif"/>
    <property type="match status" value="1"/>
</dbReference>
<dbReference type="InterPro" id="IPR050570">
    <property type="entry name" value="Cell_wall_metabolism_enzyme"/>
</dbReference>
<protein>
    <recommendedName>
        <fullName evidence="2">LysM domain-containing protein</fullName>
    </recommendedName>
</protein>
<gene>
    <name evidence="3" type="ORF">A3A78_01460</name>
</gene>
<dbReference type="Gene3D" id="2.70.70.10">
    <property type="entry name" value="Glucose Permease (Domain IIA)"/>
    <property type="match status" value="1"/>
</dbReference>
<dbReference type="Pfam" id="PF01551">
    <property type="entry name" value="Peptidase_M23"/>
    <property type="match status" value="1"/>
</dbReference>
<dbReference type="InterPro" id="IPR036779">
    <property type="entry name" value="LysM_dom_sf"/>
</dbReference>
<feature type="transmembrane region" description="Helical" evidence="1">
    <location>
        <begin position="52"/>
        <end position="70"/>
    </location>
</feature>
<dbReference type="Pfam" id="PF01476">
    <property type="entry name" value="LysM"/>
    <property type="match status" value="2"/>
</dbReference>
<feature type="domain" description="LysM" evidence="2">
    <location>
        <begin position="203"/>
        <end position="247"/>
    </location>
</feature>